<dbReference type="PIRSF" id="PIRSF006060">
    <property type="entry name" value="AA_transporter"/>
    <property type="match status" value="1"/>
</dbReference>
<evidence type="ECO:0000256" key="5">
    <source>
        <dbReference type="ARBA" id="ARBA00022970"/>
    </source>
</evidence>
<sequence>MGPNQVHENTPLHRGLKQRHITLMSLGSAIGVGLFLGSATAIKLAGPSILLAYVVAGIAMFFIMRALGEMAIQNPVAGSFSRYAQDHIGPLTGFITGWNYWFVWVVTCMGEITAIGVYMNYWLPGTPGWIWALAALVIMSAVNFINVKAYGEFEFWFALIKIVTIILMIIMGLLIILFGIGNGGVATGIHNLWTHGGFFAHGFKGFLFSFQIVMFAYLGIEMIGLTAGEVENPEKTLSKAIDNVFWRILIFYVGTLFVVMSLYPWNEIGTTNSPFVLTFEKLGIRGAAGIINFVVLTAALSSCNTGIFSTGRMLFNLAEQGQAPRSLGKVTKSGIPAKAVIVSSIALLIGVVLNLTVPAEAFTWITSIATVGAIWTWAVILLSQIRFRRKMSAEQASSLKYKTPMFPIGSYLTLVFLVIVVGLIAWSSDTRIAIYVGIVWYAVLTLCYYMFKSKFVPSKR</sequence>
<feature type="transmembrane region" description="Helical" evidence="8">
    <location>
        <begin position="361"/>
        <end position="383"/>
    </location>
</feature>
<keyword evidence="6 8" id="KW-1133">Transmembrane helix</keyword>
<feature type="transmembrane region" description="Helical" evidence="8">
    <location>
        <begin position="244"/>
        <end position="263"/>
    </location>
</feature>
<proteinExistence type="predicted"/>
<evidence type="ECO:0000256" key="7">
    <source>
        <dbReference type="ARBA" id="ARBA00023136"/>
    </source>
</evidence>
<dbReference type="Gene3D" id="1.20.1740.10">
    <property type="entry name" value="Amino acid/polyamine transporter I"/>
    <property type="match status" value="1"/>
</dbReference>
<feature type="transmembrane region" description="Helical" evidence="8">
    <location>
        <begin position="101"/>
        <end position="123"/>
    </location>
</feature>
<keyword evidence="11" id="KW-1185">Reference proteome</keyword>
<name>A0ABU6MJ46_9BACI</name>
<dbReference type="PROSITE" id="PS00218">
    <property type="entry name" value="AMINO_ACID_PERMEASE_1"/>
    <property type="match status" value="1"/>
</dbReference>
<feature type="transmembrane region" description="Helical" evidence="8">
    <location>
        <begin position="21"/>
        <end position="42"/>
    </location>
</feature>
<feature type="transmembrane region" description="Helical" evidence="8">
    <location>
        <begin position="159"/>
        <end position="181"/>
    </location>
</feature>
<accession>A0ABU6MJ46</accession>
<evidence type="ECO:0000313" key="11">
    <source>
        <dbReference type="Proteomes" id="UP001341444"/>
    </source>
</evidence>
<dbReference type="PANTHER" id="PTHR43495">
    <property type="entry name" value="GABA PERMEASE"/>
    <property type="match status" value="1"/>
</dbReference>
<feature type="transmembrane region" description="Helical" evidence="8">
    <location>
        <begin position="283"/>
        <end position="303"/>
    </location>
</feature>
<keyword evidence="2" id="KW-0813">Transport</keyword>
<feature type="transmembrane region" description="Helical" evidence="8">
    <location>
        <begin position="129"/>
        <end position="147"/>
    </location>
</feature>
<dbReference type="Pfam" id="PF00324">
    <property type="entry name" value="AA_permease"/>
    <property type="match status" value="1"/>
</dbReference>
<evidence type="ECO:0000256" key="3">
    <source>
        <dbReference type="ARBA" id="ARBA00022475"/>
    </source>
</evidence>
<feature type="domain" description="Amino acid permease/ SLC12A" evidence="9">
    <location>
        <begin position="20"/>
        <end position="457"/>
    </location>
</feature>
<evidence type="ECO:0000256" key="4">
    <source>
        <dbReference type="ARBA" id="ARBA00022692"/>
    </source>
</evidence>
<dbReference type="InterPro" id="IPR004840">
    <property type="entry name" value="Amino_acid_permease_CS"/>
</dbReference>
<gene>
    <name evidence="10" type="ORF">P4T90_16700</name>
</gene>
<feature type="transmembrane region" description="Helical" evidence="8">
    <location>
        <begin position="48"/>
        <end position="67"/>
    </location>
</feature>
<dbReference type="Proteomes" id="UP001341444">
    <property type="component" value="Unassembled WGS sequence"/>
</dbReference>
<feature type="transmembrane region" description="Helical" evidence="8">
    <location>
        <begin position="335"/>
        <end position="355"/>
    </location>
</feature>
<organism evidence="10 11">
    <name type="scientific">Heyndrickxia acidicola</name>
    <dbReference type="NCBI Taxonomy" id="209389"/>
    <lineage>
        <taxon>Bacteria</taxon>
        <taxon>Bacillati</taxon>
        <taxon>Bacillota</taxon>
        <taxon>Bacilli</taxon>
        <taxon>Bacillales</taxon>
        <taxon>Bacillaceae</taxon>
        <taxon>Heyndrickxia</taxon>
    </lineage>
</organism>
<dbReference type="PANTHER" id="PTHR43495:SF6">
    <property type="entry name" value="THREONINE_SERINE TRANSPORTER YBXG-RELATED"/>
    <property type="match status" value="1"/>
</dbReference>
<comment type="caution">
    <text evidence="10">The sequence shown here is derived from an EMBL/GenBank/DDBJ whole genome shotgun (WGS) entry which is preliminary data.</text>
</comment>
<evidence type="ECO:0000259" key="9">
    <source>
        <dbReference type="Pfam" id="PF00324"/>
    </source>
</evidence>
<evidence type="ECO:0000256" key="2">
    <source>
        <dbReference type="ARBA" id="ARBA00022448"/>
    </source>
</evidence>
<protein>
    <submittedName>
        <fullName evidence="10">Amino acid permease</fullName>
    </submittedName>
</protein>
<evidence type="ECO:0000256" key="6">
    <source>
        <dbReference type="ARBA" id="ARBA00022989"/>
    </source>
</evidence>
<keyword evidence="5" id="KW-0029">Amino-acid transport</keyword>
<evidence type="ECO:0000256" key="1">
    <source>
        <dbReference type="ARBA" id="ARBA00004651"/>
    </source>
</evidence>
<reference evidence="10 11" key="1">
    <citation type="submission" date="2023-03" db="EMBL/GenBank/DDBJ databases">
        <title>Bacillus Genome Sequencing.</title>
        <authorList>
            <person name="Dunlap C."/>
        </authorList>
    </citation>
    <scope>NUCLEOTIDE SEQUENCE [LARGE SCALE GENOMIC DNA]</scope>
    <source>
        <strain evidence="10 11">B-23453</strain>
    </source>
</reference>
<feature type="transmembrane region" description="Helical" evidence="8">
    <location>
        <begin position="432"/>
        <end position="451"/>
    </location>
</feature>
<feature type="transmembrane region" description="Helical" evidence="8">
    <location>
        <begin position="201"/>
        <end position="223"/>
    </location>
</feature>
<keyword evidence="7 8" id="KW-0472">Membrane</keyword>
<dbReference type="InterPro" id="IPR004841">
    <property type="entry name" value="AA-permease/SLC12A_dom"/>
</dbReference>
<keyword evidence="3" id="KW-1003">Cell membrane</keyword>
<dbReference type="EMBL" id="JARMAB010000025">
    <property type="protein sequence ID" value="MED1204687.1"/>
    <property type="molecule type" value="Genomic_DNA"/>
</dbReference>
<keyword evidence="4 8" id="KW-0812">Transmembrane</keyword>
<evidence type="ECO:0000313" key="10">
    <source>
        <dbReference type="EMBL" id="MED1204687.1"/>
    </source>
</evidence>
<feature type="transmembrane region" description="Helical" evidence="8">
    <location>
        <begin position="404"/>
        <end position="426"/>
    </location>
</feature>
<evidence type="ECO:0000256" key="8">
    <source>
        <dbReference type="SAM" id="Phobius"/>
    </source>
</evidence>
<comment type="subcellular location">
    <subcellularLocation>
        <location evidence="1">Cell membrane</location>
        <topology evidence="1">Multi-pass membrane protein</topology>
    </subcellularLocation>
</comment>